<keyword evidence="3" id="KW-0809">Transit peptide</keyword>
<evidence type="ECO:0000256" key="7">
    <source>
        <dbReference type="ARBA" id="ARBA00039935"/>
    </source>
</evidence>
<evidence type="ECO:0000256" key="9">
    <source>
        <dbReference type="ARBA" id="ARBA00045766"/>
    </source>
</evidence>
<dbReference type="GeneTree" id="ENSGT00390000014996"/>
<dbReference type="InterPro" id="IPR051991">
    <property type="entry name" value="Mitoribosomal_protein_bL32"/>
</dbReference>
<feature type="compositionally biased region" description="Basic and acidic residues" evidence="10">
    <location>
        <begin position="152"/>
        <end position="166"/>
    </location>
</feature>
<evidence type="ECO:0000256" key="5">
    <source>
        <dbReference type="ARBA" id="ARBA00023128"/>
    </source>
</evidence>
<feature type="region of interest" description="Disordered" evidence="10">
    <location>
        <begin position="151"/>
        <end position="177"/>
    </location>
</feature>
<proteinExistence type="inferred from homology"/>
<dbReference type="Proteomes" id="UP000694421">
    <property type="component" value="Unplaced"/>
</dbReference>
<dbReference type="AlphaFoldDB" id="A0A8D0E162"/>
<evidence type="ECO:0000256" key="3">
    <source>
        <dbReference type="ARBA" id="ARBA00022946"/>
    </source>
</evidence>
<name>A0A8D0E162_SALMN</name>
<evidence type="ECO:0000256" key="1">
    <source>
        <dbReference type="ARBA" id="ARBA00004173"/>
    </source>
</evidence>
<dbReference type="GO" id="GO:0003735">
    <property type="term" value="F:structural constituent of ribosome"/>
    <property type="evidence" value="ECO:0007669"/>
    <property type="project" value="InterPro"/>
</dbReference>
<evidence type="ECO:0000256" key="8">
    <source>
        <dbReference type="ARBA" id="ARBA00042577"/>
    </source>
</evidence>
<dbReference type="OMA" id="CKETGLI"/>
<dbReference type="Ensembl" id="ENSSMRT00000028898.1">
    <property type="protein sequence ID" value="ENSSMRP00000024676.1"/>
    <property type="gene ID" value="ENSSMRG00000019082.1"/>
</dbReference>
<evidence type="ECO:0000256" key="2">
    <source>
        <dbReference type="ARBA" id="ARBA00008560"/>
    </source>
</evidence>
<protein>
    <recommendedName>
        <fullName evidence="7">Large ribosomal subunit protein bL32m</fullName>
    </recommendedName>
    <alternativeName>
        <fullName evidence="8">39S ribosomal protein L32, mitochondrial</fullName>
    </alternativeName>
</protein>
<keyword evidence="5" id="KW-0496">Mitochondrion</keyword>
<dbReference type="SUPFAM" id="SSF57829">
    <property type="entry name" value="Zn-binding ribosomal proteins"/>
    <property type="match status" value="1"/>
</dbReference>
<evidence type="ECO:0000256" key="4">
    <source>
        <dbReference type="ARBA" id="ARBA00022980"/>
    </source>
</evidence>
<dbReference type="GO" id="GO:0006412">
    <property type="term" value="P:translation"/>
    <property type="evidence" value="ECO:0007669"/>
    <property type="project" value="InterPro"/>
</dbReference>
<evidence type="ECO:0000313" key="11">
    <source>
        <dbReference type="Ensembl" id="ENSSMRP00000024676.1"/>
    </source>
</evidence>
<keyword evidence="4" id="KW-0689">Ribosomal protein</keyword>
<reference evidence="11" key="1">
    <citation type="submission" date="2025-08" db="UniProtKB">
        <authorList>
            <consortium name="Ensembl"/>
        </authorList>
    </citation>
    <scope>IDENTIFICATION</scope>
</reference>
<dbReference type="InterPro" id="IPR011332">
    <property type="entry name" value="Ribosomal_zn-bd"/>
</dbReference>
<dbReference type="GO" id="GO:0005762">
    <property type="term" value="C:mitochondrial large ribosomal subunit"/>
    <property type="evidence" value="ECO:0007669"/>
    <property type="project" value="Ensembl"/>
</dbReference>
<comment type="subcellular location">
    <subcellularLocation>
        <location evidence="1">Mitochondrion</location>
    </subcellularLocation>
</comment>
<comment type="function">
    <text evidence="9">Component of the mitochondrial large ribosomal subunit (mt-LSU). The mitochondrial ribosome (mitoribosome) is a large ribonucleoprotein complex responsible for the synthesis of proteins inside mitochondria.</text>
</comment>
<dbReference type="Pfam" id="PF01783">
    <property type="entry name" value="Ribosomal_L32p"/>
    <property type="match status" value="1"/>
</dbReference>
<sequence>MAALVVVFSPLPQLGRFLRSCWSRLGGRSPPWAPALAVQAPTSLLAPVETECENEATPSFLDSIFWLEAPKSRRTIERNHCRRRDYRKLIRIKRNIDTCPQCGNLKLKHVLCGYCYEKVKRETAAIRKQIQAQEEGPHKAPALETVVLYEGEEPRAEDGNKRIIERNRKRPSWFTSD</sequence>
<organism evidence="11 12">
    <name type="scientific">Salvator merianae</name>
    <name type="common">Argentine black and white tegu</name>
    <name type="synonym">Tupinambis merianae</name>
    <dbReference type="NCBI Taxonomy" id="96440"/>
    <lineage>
        <taxon>Eukaryota</taxon>
        <taxon>Metazoa</taxon>
        <taxon>Chordata</taxon>
        <taxon>Craniata</taxon>
        <taxon>Vertebrata</taxon>
        <taxon>Euteleostomi</taxon>
        <taxon>Lepidosauria</taxon>
        <taxon>Squamata</taxon>
        <taxon>Bifurcata</taxon>
        <taxon>Unidentata</taxon>
        <taxon>Episquamata</taxon>
        <taxon>Laterata</taxon>
        <taxon>Teiioidea</taxon>
        <taxon>Teiidae</taxon>
        <taxon>Salvator</taxon>
    </lineage>
</organism>
<evidence type="ECO:0000313" key="12">
    <source>
        <dbReference type="Proteomes" id="UP000694421"/>
    </source>
</evidence>
<reference evidence="11" key="2">
    <citation type="submission" date="2025-09" db="UniProtKB">
        <authorList>
            <consortium name="Ensembl"/>
        </authorList>
    </citation>
    <scope>IDENTIFICATION</scope>
</reference>
<comment type="similarity">
    <text evidence="2">Belongs to the bacterial ribosomal protein bL32 family.</text>
</comment>
<keyword evidence="6" id="KW-0687">Ribonucleoprotein</keyword>
<evidence type="ECO:0000256" key="10">
    <source>
        <dbReference type="SAM" id="MobiDB-lite"/>
    </source>
</evidence>
<keyword evidence="12" id="KW-1185">Reference proteome</keyword>
<evidence type="ECO:0000256" key="6">
    <source>
        <dbReference type="ARBA" id="ARBA00023274"/>
    </source>
</evidence>
<dbReference type="PANTHER" id="PTHR21026:SF2">
    <property type="entry name" value="LARGE RIBOSOMAL SUBUNIT PROTEIN BL32M"/>
    <property type="match status" value="1"/>
</dbReference>
<dbReference type="PANTHER" id="PTHR21026">
    <property type="entry name" value="39S RIBOSOMAL PROTEIN L32, MITOCHONDRIAL"/>
    <property type="match status" value="1"/>
</dbReference>
<dbReference type="InterPro" id="IPR002677">
    <property type="entry name" value="Ribosomal_bL32"/>
</dbReference>
<accession>A0A8D0E162</accession>